<dbReference type="RefSeq" id="WP_210096633.1">
    <property type="nucleotide sequence ID" value="NZ_BAAAIO010000001.1"/>
</dbReference>
<gene>
    <name evidence="3" type="ORF">JOF42_000758</name>
</gene>
<feature type="transmembrane region" description="Helical" evidence="2">
    <location>
        <begin position="79"/>
        <end position="107"/>
    </location>
</feature>
<evidence type="ECO:0000256" key="2">
    <source>
        <dbReference type="SAM" id="Phobius"/>
    </source>
</evidence>
<evidence type="ECO:0000313" key="3">
    <source>
        <dbReference type="EMBL" id="MBP2377263.1"/>
    </source>
</evidence>
<feature type="compositionally biased region" description="Basic and acidic residues" evidence="1">
    <location>
        <begin position="7"/>
        <end position="20"/>
    </location>
</feature>
<sequence>MDGTQDAPRERITEQVRDEAESASSTPPPMSRKTVRRLSWALAWGLPVIALIVGIALTATGAVEQWEPLGEGAYDVTLLAVWPAGLVLLAVGALGLAAAAIATAVVMTER</sequence>
<feature type="region of interest" description="Disordered" evidence="1">
    <location>
        <begin position="1"/>
        <end position="33"/>
    </location>
</feature>
<accession>A0ABS4WM28</accession>
<keyword evidence="2" id="KW-0812">Transmembrane</keyword>
<organism evidence="3 4">
    <name type="scientific">Microbacterium phyllosphaerae</name>
    <dbReference type="NCBI Taxonomy" id="124798"/>
    <lineage>
        <taxon>Bacteria</taxon>
        <taxon>Bacillati</taxon>
        <taxon>Actinomycetota</taxon>
        <taxon>Actinomycetes</taxon>
        <taxon>Micrococcales</taxon>
        <taxon>Microbacteriaceae</taxon>
        <taxon>Microbacterium</taxon>
    </lineage>
</organism>
<dbReference type="Proteomes" id="UP000703720">
    <property type="component" value="Unassembled WGS sequence"/>
</dbReference>
<comment type="caution">
    <text evidence="3">The sequence shown here is derived from an EMBL/GenBank/DDBJ whole genome shotgun (WGS) entry which is preliminary data.</text>
</comment>
<proteinExistence type="predicted"/>
<reference evidence="3 4" key="1">
    <citation type="submission" date="2021-03" db="EMBL/GenBank/DDBJ databases">
        <title>Sequencing the genomes of 1000 actinobacteria strains.</title>
        <authorList>
            <person name="Klenk H.-P."/>
        </authorList>
    </citation>
    <scope>NUCLEOTIDE SEQUENCE [LARGE SCALE GENOMIC DNA]</scope>
    <source>
        <strain evidence="3 4">DSM 13468</strain>
    </source>
</reference>
<keyword evidence="2" id="KW-1133">Transmembrane helix</keyword>
<evidence type="ECO:0000256" key="1">
    <source>
        <dbReference type="SAM" id="MobiDB-lite"/>
    </source>
</evidence>
<keyword evidence="4" id="KW-1185">Reference proteome</keyword>
<dbReference type="EMBL" id="JAGIOA010000001">
    <property type="protein sequence ID" value="MBP2377263.1"/>
    <property type="molecule type" value="Genomic_DNA"/>
</dbReference>
<feature type="transmembrane region" description="Helical" evidence="2">
    <location>
        <begin position="38"/>
        <end position="59"/>
    </location>
</feature>
<keyword evidence="2" id="KW-0472">Membrane</keyword>
<protein>
    <submittedName>
        <fullName evidence="3">Uncharacterized protein</fullName>
    </submittedName>
</protein>
<name>A0ABS4WM28_9MICO</name>
<evidence type="ECO:0000313" key="4">
    <source>
        <dbReference type="Proteomes" id="UP000703720"/>
    </source>
</evidence>